<evidence type="ECO:0000313" key="3">
    <source>
        <dbReference type="EMBL" id="SVE93413.1"/>
    </source>
</evidence>
<organism evidence="3">
    <name type="scientific">Moina brachiata</name>
    <dbReference type="NCBI Taxonomy" id="675436"/>
    <lineage>
        <taxon>Eukaryota</taxon>
        <taxon>Metazoa</taxon>
        <taxon>Ecdysozoa</taxon>
        <taxon>Arthropoda</taxon>
        <taxon>Crustacea</taxon>
        <taxon>Branchiopoda</taxon>
        <taxon>Diplostraca</taxon>
        <taxon>Cladocera</taxon>
        <taxon>Anomopoda</taxon>
        <taxon>Moinidae</taxon>
        <taxon>Moina</taxon>
    </lineage>
</organism>
<dbReference type="PANTHER" id="PTHR21812:SF1">
    <property type="entry name" value="INO80 COMPLEX SUBUNIT E"/>
    <property type="match status" value="1"/>
</dbReference>
<evidence type="ECO:0000259" key="2">
    <source>
        <dbReference type="Pfam" id="PF24237"/>
    </source>
</evidence>
<dbReference type="InterPro" id="IPR056515">
    <property type="entry name" value="INO80E_N"/>
</dbReference>
<feature type="region of interest" description="Disordered" evidence="1">
    <location>
        <begin position="150"/>
        <end position="224"/>
    </location>
</feature>
<dbReference type="EMBL" id="LR023794">
    <property type="protein sequence ID" value="SVE93413.1"/>
    <property type="molecule type" value="mRNA"/>
</dbReference>
<accession>A0A4Y7NKS4</accession>
<gene>
    <name evidence="3" type="primary">EOG090X0LZH</name>
</gene>
<feature type="compositionally biased region" description="Acidic residues" evidence="1">
    <location>
        <begin position="70"/>
        <end position="80"/>
    </location>
</feature>
<feature type="domain" description="INO80 complex subunit E N-terminal" evidence="2">
    <location>
        <begin position="12"/>
        <end position="57"/>
    </location>
</feature>
<dbReference type="Pfam" id="PF24237">
    <property type="entry name" value="INO80E"/>
    <property type="match status" value="1"/>
</dbReference>
<feature type="region of interest" description="Disordered" evidence="1">
    <location>
        <begin position="66"/>
        <end position="126"/>
    </location>
</feature>
<proteinExistence type="evidence at transcript level"/>
<dbReference type="AlphaFoldDB" id="A0A4Y7NKS4"/>
<dbReference type="GO" id="GO:0031011">
    <property type="term" value="C:Ino80 complex"/>
    <property type="evidence" value="ECO:0007669"/>
    <property type="project" value="InterPro"/>
</dbReference>
<dbReference type="GO" id="GO:0006338">
    <property type="term" value="P:chromatin remodeling"/>
    <property type="evidence" value="ECO:0007669"/>
    <property type="project" value="InterPro"/>
</dbReference>
<reference evidence="3" key="1">
    <citation type="submission" date="2018-08" db="EMBL/GenBank/DDBJ databases">
        <authorList>
            <person name="Cornetti L."/>
        </authorList>
    </citation>
    <scope>NUCLEOTIDE SEQUENCE</scope>
    <source>
        <strain evidence="3">DE-FRO-2-1</strain>
    </source>
</reference>
<protein>
    <submittedName>
        <fullName evidence="3">EOG090X0LZH</fullName>
    </submittedName>
</protein>
<feature type="compositionally biased region" description="Basic and acidic residues" evidence="1">
    <location>
        <begin position="152"/>
        <end position="164"/>
    </location>
</feature>
<dbReference type="PANTHER" id="PTHR21812">
    <property type="entry name" value="INO80 COMPLEX SUBUNIT E"/>
    <property type="match status" value="1"/>
</dbReference>
<name>A0A4Y7NKS4_9CRUS</name>
<feature type="compositionally biased region" description="Basic and acidic residues" evidence="1">
    <location>
        <begin position="213"/>
        <end position="224"/>
    </location>
</feature>
<sequence>MAFESIETESIYKDKYRNLKRKLKFLIYENECFSMEIRNMEKKLLRILKDRTFLLDILSQHENASPVFESSDDDITDSSDGEVKTQHKSTDRKKKLKPEKGAKKSTAIQAKPRKKTITKSEKKSTKTDAVTNLISEDVLTSDHSVAKTGHMTPEEVERHLESRRAQQSQLEFSFAPDKAPATVPTEMFSNDIENGGQLHEFLDDMDTSPSNGGDDHGTLDLEQS</sequence>
<dbReference type="InterPro" id="IPR026678">
    <property type="entry name" value="INO80E"/>
</dbReference>
<evidence type="ECO:0000256" key="1">
    <source>
        <dbReference type="SAM" id="MobiDB-lite"/>
    </source>
</evidence>